<evidence type="ECO:0000256" key="3">
    <source>
        <dbReference type="SAM" id="Coils"/>
    </source>
</evidence>
<protein>
    <recommendedName>
        <fullName evidence="2">ribonuclease H</fullName>
        <ecNumber evidence="2">3.1.26.4</ecNumber>
    </recommendedName>
</protein>
<gene>
    <name evidence="5" type="ORF">QTP70_012745</name>
</gene>
<dbReference type="Proteomes" id="UP001274896">
    <property type="component" value="Unassembled WGS sequence"/>
</dbReference>
<dbReference type="PROSITE" id="PS50878">
    <property type="entry name" value="RT_POL"/>
    <property type="match status" value="1"/>
</dbReference>
<evidence type="ECO:0000256" key="2">
    <source>
        <dbReference type="ARBA" id="ARBA00012180"/>
    </source>
</evidence>
<keyword evidence="6" id="KW-1185">Reference proteome</keyword>
<dbReference type="InterPro" id="IPR000477">
    <property type="entry name" value="RT_dom"/>
</dbReference>
<dbReference type="InterPro" id="IPR043128">
    <property type="entry name" value="Rev_trsase/Diguanyl_cyclase"/>
</dbReference>
<comment type="similarity">
    <text evidence="1">Belongs to the beta type-B retroviral polymerase family. HERV class-II K(HML-2) pol subfamily.</text>
</comment>
<feature type="domain" description="Reverse transcriptase" evidence="4">
    <location>
        <begin position="6"/>
        <end position="263"/>
    </location>
</feature>
<comment type="caution">
    <text evidence="5">The sequence shown here is derived from an EMBL/GenBank/DDBJ whole genome shotgun (WGS) entry which is preliminary data.</text>
</comment>
<dbReference type="SUPFAM" id="SSF56672">
    <property type="entry name" value="DNA/RNA polymerases"/>
    <property type="match status" value="1"/>
</dbReference>
<sequence length="461" mass="54195">MDRTEENRQEYKELQRRVKREVSKAKQKTYDELYTRVLTSEENVQRRWKEYFEELMNEKNEREKRVEGVNSVEQKVDKIRKDEVRKALKRMKSGKAVGPDDIPVEVWKCLGEAAVEFLASLFNRVLENLEKAYDRVPREELWYCMRKSGVVEKYVRVVQDMYERSRTVVKCAVVMDQLSAEVRQESPWTMMFADDIVICSDSREQVEENLERWRFALERRGMKVSRSKTEYMCVNEREGSGTVRLQGEEVKKVEEFKYLGSTVQSNGECGKEVKKRVQAGWNGWRKVSGVLCDRKISARIKGKVYRTVVRPAMLYGLETVSLRKRQESELEVAELKMLRFSLGVTRLDRIRNEYIRGTAHVGRLGDKVREARLRWFGHVQRRETNERQHHWHRVLRVNVSLTTRDSLTNVSDGALCQVSSGVEQYPEIPKTLLDVAQLKEIQKSLEARVEHLDTVTSKKFL</sequence>
<feature type="coiled-coil region" evidence="3">
    <location>
        <begin position="1"/>
        <end position="28"/>
    </location>
</feature>
<dbReference type="InterPro" id="IPR043502">
    <property type="entry name" value="DNA/RNA_pol_sf"/>
</dbReference>
<dbReference type="PANTHER" id="PTHR46238:SF8">
    <property type="entry name" value="ENDONUCLEASE_EXONUCLEASE_PHOSPHATASE DOMAIN-CONTAINING PROTEIN"/>
    <property type="match status" value="1"/>
</dbReference>
<dbReference type="Pfam" id="PF00078">
    <property type="entry name" value="RVT_1"/>
    <property type="match status" value="1"/>
</dbReference>
<proteinExistence type="inferred from homology"/>
<dbReference type="EMBL" id="JAUCMX010000001">
    <property type="protein sequence ID" value="KAK3556671.1"/>
    <property type="molecule type" value="Genomic_DNA"/>
</dbReference>
<evidence type="ECO:0000313" key="6">
    <source>
        <dbReference type="Proteomes" id="UP001274896"/>
    </source>
</evidence>
<evidence type="ECO:0000259" key="4">
    <source>
        <dbReference type="PROSITE" id="PS50878"/>
    </source>
</evidence>
<reference evidence="5" key="1">
    <citation type="submission" date="2023-06" db="EMBL/GenBank/DDBJ databases">
        <title>Male Hemibagrus guttatus genome.</title>
        <authorList>
            <person name="Bian C."/>
        </authorList>
    </citation>
    <scope>NUCLEOTIDE SEQUENCE</scope>
    <source>
        <strain evidence="5">Male_cb2023</strain>
        <tissue evidence="5">Muscle</tissue>
    </source>
</reference>
<dbReference type="Gene3D" id="3.30.70.270">
    <property type="match status" value="1"/>
</dbReference>
<dbReference type="EC" id="3.1.26.4" evidence="2"/>
<accession>A0AAE0VE52</accession>
<evidence type="ECO:0000256" key="1">
    <source>
        <dbReference type="ARBA" id="ARBA00010879"/>
    </source>
</evidence>
<dbReference type="PANTHER" id="PTHR46238">
    <property type="entry name" value="REVERSE TRANSCRIPTASE DOMAIN-CONTAINING PROTEIN"/>
    <property type="match status" value="1"/>
</dbReference>
<dbReference type="AlphaFoldDB" id="A0AAE0VE52"/>
<organism evidence="5 6">
    <name type="scientific">Hemibagrus guttatus</name>
    <dbReference type="NCBI Taxonomy" id="175788"/>
    <lineage>
        <taxon>Eukaryota</taxon>
        <taxon>Metazoa</taxon>
        <taxon>Chordata</taxon>
        <taxon>Craniata</taxon>
        <taxon>Vertebrata</taxon>
        <taxon>Euteleostomi</taxon>
        <taxon>Actinopterygii</taxon>
        <taxon>Neopterygii</taxon>
        <taxon>Teleostei</taxon>
        <taxon>Ostariophysi</taxon>
        <taxon>Siluriformes</taxon>
        <taxon>Bagridae</taxon>
        <taxon>Hemibagrus</taxon>
    </lineage>
</organism>
<keyword evidence="3" id="KW-0175">Coiled coil</keyword>
<dbReference type="GO" id="GO:0004523">
    <property type="term" value="F:RNA-DNA hybrid ribonuclease activity"/>
    <property type="evidence" value="ECO:0007669"/>
    <property type="project" value="UniProtKB-EC"/>
</dbReference>
<name>A0AAE0VE52_9TELE</name>
<evidence type="ECO:0000313" key="5">
    <source>
        <dbReference type="EMBL" id="KAK3556671.1"/>
    </source>
</evidence>